<dbReference type="GO" id="GO:0005524">
    <property type="term" value="F:ATP binding"/>
    <property type="evidence" value="ECO:0007669"/>
    <property type="project" value="UniProtKB-KW"/>
</dbReference>
<dbReference type="EMBL" id="CSWP01000009">
    <property type="protein sequence ID" value="CPV66930.1"/>
    <property type="molecule type" value="Genomic_DNA"/>
</dbReference>
<dbReference type="SUPFAM" id="SSF52540">
    <property type="entry name" value="P-loop containing nucleoside triphosphate hydrolases"/>
    <property type="match status" value="1"/>
</dbReference>
<dbReference type="Gene3D" id="3.40.50.300">
    <property type="entry name" value="P-loop containing nucleotide triphosphate hydrolases"/>
    <property type="match status" value="1"/>
</dbReference>
<dbReference type="Gene3D" id="1.25.40.10">
    <property type="entry name" value="Tetratricopeptide repeat domain"/>
    <property type="match status" value="1"/>
</dbReference>
<reference evidence="5 6" key="1">
    <citation type="submission" date="2015-03" db="EMBL/GenBank/DDBJ databases">
        <authorList>
            <person name="Murphy D."/>
        </authorList>
    </citation>
    <scope>NUCLEOTIDE SEQUENCE [LARGE SCALE GENOMIC DNA]</scope>
    <source>
        <strain evidence="5 6">PAP088</strain>
    </source>
</reference>
<evidence type="ECO:0000259" key="4">
    <source>
        <dbReference type="SMART" id="SM00382"/>
    </source>
</evidence>
<dbReference type="SMART" id="SM00382">
    <property type="entry name" value="AAA"/>
    <property type="match status" value="1"/>
</dbReference>
<evidence type="ECO:0000256" key="1">
    <source>
        <dbReference type="ARBA" id="ARBA00010378"/>
    </source>
</evidence>
<dbReference type="AlphaFoldDB" id="A0A0U0ZRN5"/>
<dbReference type="Pfam" id="PF21545">
    <property type="entry name" value="T7SS_EccA1_N"/>
    <property type="match status" value="1"/>
</dbReference>
<dbReference type="PANTHER" id="PTHR43392:SF2">
    <property type="entry name" value="AAA-TYPE ATPASE FAMILY PROTEIN _ ANKYRIN REPEAT FAMILY PROTEIN"/>
    <property type="match status" value="1"/>
</dbReference>
<accession>A0A0U0ZRN5</accession>
<name>A0A0U0ZRN5_9MYCO</name>
<comment type="similarity">
    <text evidence="1">Belongs to the CbxX/CfxQ family.</text>
</comment>
<keyword evidence="3" id="KW-0067">ATP-binding</keyword>
<dbReference type="InterPro" id="IPR003959">
    <property type="entry name" value="ATPase_AAA_core"/>
</dbReference>
<dbReference type="PRINTS" id="PR00819">
    <property type="entry name" value="CBXCFQXSUPER"/>
</dbReference>
<gene>
    <name evidence="5" type="primary">eccA1_1</name>
    <name evidence="5" type="ORF">ERS075579_04113</name>
</gene>
<dbReference type="InterPro" id="IPR049078">
    <property type="entry name" value="T7SS_EccA1-like_N"/>
</dbReference>
<keyword evidence="2" id="KW-0547">Nucleotide-binding</keyword>
<dbReference type="InterPro" id="IPR003593">
    <property type="entry name" value="AAA+_ATPase"/>
</dbReference>
<dbReference type="FunFam" id="3.40.50.300:FF:000216">
    <property type="entry name" value="Type VII secretion ATPase EccA"/>
    <property type="match status" value="1"/>
</dbReference>
<evidence type="ECO:0000313" key="6">
    <source>
        <dbReference type="Proteomes" id="UP000045782"/>
    </source>
</evidence>
<proteinExistence type="inferred from homology"/>
<evidence type="ECO:0000256" key="2">
    <source>
        <dbReference type="ARBA" id="ARBA00022741"/>
    </source>
</evidence>
<dbReference type="Gene3D" id="1.10.8.60">
    <property type="match status" value="1"/>
</dbReference>
<sequence length="613" mass="67296">MNSANAELVSQALKIGVRSLGIAVDEYPPAKDLAEARRAFKLIIEKVDPQACDAWLGLAMADFLEHSGEAPSQNTLASTHLVERIYSTRASLGRDQHALGLAPGTLRGLYDPGVGQYLSLATPGEASLAYATTQVAAGNHDLAERIMVEVKENAANELEKLYADYVLAALYFRTERWDRVQECISAHEWAPGRPLSASVDYMFGTACAYLGQSIEAQRRLENLGDNSHADSYNRAQLLLGYIYRSNGKEEHARSVFESLAAVRVDVALSAEARRALNDPNAKLPVTSEAAIAQRDDIWDPSTTPEIDVTATSPERRAELLKEANEALDRLVGLDSVKEEMQDIVASARVTQAMKDQGIPTGELTEHIILSGPPGTGKTDVARIIAKIFAGLGIVKTDKFVEATEEDLVDKFVGATREKTKKKIDEAMDGCLFVDEVYTLVKDVIEGPNHGREAIEGLLHRMWNDRERLVVIVAGYQEDIEKFLGVNQGLSGRFTNRINFHSYDPDELLEIADVIAGTSSPLTEAAKARFREVCTDAYNTKAEDGRRRQIDVLGNGRFVYRAIGAAAKARNRRLINDKVNLEQIKEHLAVLPEDIERGVAKILKEPAESDTAAT</sequence>
<evidence type="ECO:0000313" key="5">
    <source>
        <dbReference type="EMBL" id="CPV66930.1"/>
    </source>
</evidence>
<dbReference type="CDD" id="cd00009">
    <property type="entry name" value="AAA"/>
    <property type="match status" value="1"/>
</dbReference>
<dbReference type="GO" id="GO:0016887">
    <property type="term" value="F:ATP hydrolysis activity"/>
    <property type="evidence" value="ECO:0007669"/>
    <property type="project" value="InterPro"/>
</dbReference>
<dbReference type="InterPro" id="IPR027417">
    <property type="entry name" value="P-loop_NTPase"/>
</dbReference>
<dbReference type="RefSeq" id="WP_052619138.1">
    <property type="nucleotide sequence ID" value="NZ_CSWP01000009.1"/>
</dbReference>
<dbReference type="InterPro" id="IPR050773">
    <property type="entry name" value="CbxX/CfxQ_RuBisCO_ESX"/>
</dbReference>
<evidence type="ECO:0000256" key="3">
    <source>
        <dbReference type="ARBA" id="ARBA00022840"/>
    </source>
</evidence>
<dbReference type="InterPro" id="IPR000641">
    <property type="entry name" value="CbxX/CfxQ"/>
</dbReference>
<protein>
    <recommendedName>
        <fullName evidence="4">AAA+ ATPase domain-containing protein</fullName>
    </recommendedName>
</protein>
<dbReference type="PANTHER" id="PTHR43392">
    <property type="entry name" value="AAA-TYPE ATPASE FAMILY PROTEIN / ANKYRIN REPEAT FAMILY PROTEIN"/>
    <property type="match status" value="1"/>
</dbReference>
<feature type="domain" description="AAA+ ATPase" evidence="4">
    <location>
        <begin position="363"/>
        <end position="503"/>
    </location>
</feature>
<dbReference type="Proteomes" id="UP000045782">
    <property type="component" value="Unassembled WGS sequence"/>
</dbReference>
<organism evidence="5 6">
    <name type="scientific">Mycobacteroides abscessus</name>
    <dbReference type="NCBI Taxonomy" id="36809"/>
    <lineage>
        <taxon>Bacteria</taxon>
        <taxon>Bacillati</taxon>
        <taxon>Actinomycetota</taxon>
        <taxon>Actinomycetes</taxon>
        <taxon>Mycobacteriales</taxon>
        <taxon>Mycobacteriaceae</taxon>
        <taxon>Mycobacteroides</taxon>
    </lineage>
</organism>
<dbReference type="InterPro" id="IPR011990">
    <property type="entry name" value="TPR-like_helical_dom_sf"/>
</dbReference>
<dbReference type="Pfam" id="PF00004">
    <property type="entry name" value="AAA"/>
    <property type="match status" value="1"/>
</dbReference>